<dbReference type="InterPro" id="IPR013589">
    <property type="entry name" value="Bac_transglu_N"/>
</dbReference>
<sequence>MRLTVDHVTCYRYAAPVRGVVQSHRLTPSVFEGQTVLDWKVTVSDGLQGGSFRDGAGDRISAWSVIGPVSEILVQVTGTVDTRDLAGVLRGHRETVRPEVYLRDTLPTRVDTALVDLSEAAEGADGPLDAAHRLSAAVAEAITYRPGVTEAHTTAAEALGLGEGVCQDHAHALIAIARHRGMPARYVSGYLFADAGGKAHEAAHAWAEIWLPGLGWVGFDPANACCPDERYIRLASGFDAQDAAPIRGIARGPGAETMAVRVAVCTQGQQQEQQ</sequence>
<dbReference type="GO" id="GO:0006508">
    <property type="term" value="P:proteolysis"/>
    <property type="evidence" value="ECO:0007669"/>
    <property type="project" value="UniProtKB-KW"/>
</dbReference>
<dbReference type="Gene3D" id="3.10.620.30">
    <property type="match status" value="1"/>
</dbReference>
<name>A0A2T6B6C6_9RHOB</name>
<keyword evidence="2" id="KW-0645">Protease</keyword>
<organism evidence="2 3">
    <name type="scientific">Gemmobacter caeni</name>
    <dbReference type="NCBI Taxonomy" id="589035"/>
    <lineage>
        <taxon>Bacteria</taxon>
        <taxon>Pseudomonadati</taxon>
        <taxon>Pseudomonadota</taxon>
        <taxon>Alphaproteobacteria</taxon>
        <taxon>Rhodobacterales</taxon>
        <taxon>Paracoccaceae</taxon>
        <taxon>Gemmobacter</taxon>
    </lineage>
</organism>
<dbReference type="Pfam" id="PF01841">
    <property type="entry name" value="Transglut_core"/>
    <property type="match status" value="1"/>
</dbReference>
<dbReference type="SUPFAM" id="SSF54001">
    <property type="entry name" value="Cysteine proteinases"/>
    <property type="match status" value="1"/>
</dbReference>
<dbReference type="OrthoDB" id="9804023at2"/>
<dbReference type="PANTHER" id="PTHR33490:SF6">
    <property type="entry name" value="SLL1049 PROTEIN"/>
    <property type="match status" value="1"/>
</dbReference>
<evidence type="ECO:0000313" key="3">
    <source>
        <dbReference type="Proteomes" id="UP000244224"/>
    </source>
</evidence>
<dbReference type="Pfam" id="PF08379">
    <property type="entry name" value="Bact_transglu_N"/>
    <property type="match status" value="1"/>
</dbReference>
<dbReference type="GO" id="GO:0008233">
    <property type="term" value="F:peptidase activity"/>
    <property type="evidence" value="ECO:0007669"/>
    <property type="project" value="UniProtKB-KW"/>
</dbReference>
<dbReference type="InterPro" id="IPR038765">
    <property type="entry name" value="Papain-like_cys_pep_sf"/>
</dbReference>
<comment type="caution">
    <text evidence="2">The sequence shown here is derived from an EMBL/GenBank/DDBJ whole genome shotgun (WGS) entry which is preliminary data.</text>
</comment>
<dbReference type="RefSeq" id="WP_108128161.1">
    <property type="nucleotide sequence ID" value="NZ_QBKP01000003.1"/>
</dbReference>
<accession>A0A2T6B6C6</accession>
<dbReference type="EMBL" id="QBKP01000003">
    <property type="protein sequence ID" value="PTX51608.1"/>
    <property type="molecule type" value="Genomic_DNA"/>
</dbReference>
<protein>
    <submittedName>
        <fullName evidence="2">Transglutaminase-like putative cysteine protease</fullName>
    </submittedName>
</protein>
<feature type="domain" description="Transglutaminase-like" evidence="1">
    <location>
        <begin position="158"/>
        <end position="223"/>
    </location>
</feature>
<dbReference type="SMART" id="SM00460">
    <property type="entry name" value="TGc"/>
    <property type="match status" value="1"/>
</dbReference>
<keyword evidence="2" id="KW-0378">Hydrolase</keyword>
<evidence type="ECO:0000259" key="1">
    <source>
        <dbReference type="SMART" id="SM00460"/>
    </source>
</evidence>
<dbReference type="Proteomes" id="UP000244224">
    <property type="component" value="Unassembled WGS sequence"/>
</dbReference>
<dbReference type="PANTHER" id="PTHR33490">
    <property type="entry name" value="BLR5614 PROTEIN-RELATED"/>
    <property type="match status" value="1"/>
</dbReference>
<proteinExistence type="predicted"/>
<gene>
    <name evidence="2" type="ORF">C8N34_103109</name>
</gene>
<reference evidence="2 3" key="1">
    <citation type="submission" date="2018-04" db="EMBL/GenBank/DDBJ databases">
        <title>Genomic Encyclopedia of Archaeal and Bacterial Type Strains, Phase II (KMG-II): from individual species to whole genera.</title>
        <authorList>
            <person name="Goeker M."/>
        </authorList>
    </citation>
    <scope>NUCLEOTIDE SEQUENCE [LARGE SCALE GENOMIC DNA]</scope>
    <source>
        <strain evidence="2 3">DSM 21823</strain>
    </source>
</reference>
<evidence type="ECO:0000313" key="2">
    <source>
        <dbReference type="EMBL" id="PTX51608.1"/>
    </source>
</evidence>
<dbReference type="InterPro" id="IPR002931">
    <property type="entry name" value="Transglutaminase-like"/>
</dbReference>
<dbReference type="AlphaFoldDB" id="A0A2T6B6C6"/>
<keyword evidence="3" id="KW-1185">Reference proteome</keyword>